<dbReference type="Pfam" id="PF00580">
    <property type="entry name" value="UvrD-helicase"/>
    <property type="match status" value="1"/>
</dbReference>
<dbReference type="EC" id="5.6.2.4" evidence="7"/>
<name>A0A1M6T0C7_9BACT</name>
<dbReference type="PROSITE" id="PS51198">
    <property type="entry name" value="UVRD_HELICASE_ATP_BIND"/>
    <property type="match status" value="1"/>
</dbReference>
<evidence type="ECO:0000259" key="12">
    <source>
        <dbReference type="PROSITE" id="PS51217"/>
    </source>
</evidence>
<dbReference type="RefSeq" id="WP_072715151.1">
    <property type="nucleotide sequence ID" value="NZ_FRAU01000003.1"/>
</dbReference>
<keyword evidence="2 10" id="KW-0378">Hydrolase</keyword>
<feature type="domain" description="UvrD-like helicase C-terminal" evidence="12">
    <location>
        <begin position="456"/>
        <end position="712"/>
    </location>
</feature>
<dbReference type="OrthoDB" id="9810135at2"/>
<keyword evidence="5" id="KW-0413">Isomerase</keyword>
<dbReference type="GO" id="GO:0005829">
    <property type="term" value="C:cytosol"/>
    <property type="evidence" value="ECO:0007669"/>
    <property type="project" value="TreeGrafter"/>
</dbReference>
<accession>A0A1M6T0C7</accession>
<keyword evidence="13" id="KW-0269">Exonuclease</keyword>
<keyword evidence="13" id="KW-0540">Nuclease</keyword>
<dbReference type="InterPro" id="IPR000212">
    <property type="entry name" value="DNA_helicase_UvrD/REP"/>
</dbReference>
<dbReference type="Gene3D" id="1.10.486.10">
    <property type="entry name" value="PCRA, domain 4"/>
    <property type="match status" value="1"/>
</dbReference>
<evidence type="ECO:0000256" key="1">
    <source>
        <dbReference type="ARBA" id="ARBA00022741"/>
    </source>
</evidence>
<dbReference type="InterPro" id="IPR014017">
    <property type="entry name" value="DNA_helicase_UvrD-like_C"/>
</dbReference>
<reference evidence="14" key="1">
    <citation type="submission" date="2016-11" db="EMBL/GenBank/DDBJ databases">
        <authorList>
            <person name="Varghese N."/>
            <person name="Submissions S."/>
        </authorList>
    </citation>
    <scope>NUCLEOTIDE SEQUENCE [LARGE SCALE GENOMIC DNA]</scope>
    <source>
        <strain evidence="14">DSM 22212</strain>
    </source>
</reference>
<feature type="domain" description="UvrD-like helicase ATP-binding" evidence="11">
    <location>
        <begin position="1"/>
        <end position="435"/>
    </location>
</feature>
<sequence>MGSSQAFTLVTASAGSGKTHQLTLRLLQRLIETEGQPQHLRRLLALTFTNNAAREMRRRVLTYLKGLALADAPILERLREALGTDADRLKEQALVLVDRLLTHYEALQVTTIDRFVGRLLRVLAPELGYPPSFELVLDGSELFDAAFASWADTAQTNGLLRRLVELMLNARASDRRFLWDPYARLQQETRRLYERLMHRACDPVFAEEAALPDQLRQELQVVAAAIRQLLAQAEAPVHRFFERLVRDAETGELEGLVGRNLDQRAFKKHPQRETLENTLQPLRAQLQTIIQRYVVWLARHRPMPAVQTYLQLREHLRQQQREQGKIWLGDGTRTLQAFLETRGIAAAARRMGELPEHVLIDEFQDTSPAQWAVLRPLAEDALKRGGSLFVVGDTKQAIYGFRGGDWQIMAEMQRQSPFPSVMPSVERLETNYRSDGVLLQFVRELFDLEGRVPALLDTEVARQYFRLSGLDRVAQHVPPGREAAGYVTFARAADLEEGMEAVIHQLQEVRQRGYSWGEMAVLAPRNGDVVALSQALAAADIPFLSHSSLDVRRRPVIDGVRALLQFLDRPIDDLAFASVLLSLLLQHEKTEIRRFLIAHRTSRPLYPAFRKAFPECWDTYFAPLFARVGYLPLYELVTEIYRVWQLPERFPQEQAALVKWLEVVRDFEANRRGTLRDFLERVAGDSEDDDWELPVAEGQEAVSVMTIHKAKGLEFPVVLVLWPLTSSWPDPWWIEEDGDRLWLWTLNQDYARHDNHLKRLYQEREAMARVDALCRVYVALTRAQHELHVRVVAPAGQRRPWLDAFWPKEPQTRGHPTRPRDISAVVQQRQVPAAWRPGAVGEAGATRPVDRQGTRLGELCHAALAHLETLTSDISAQVSDAVQHAVAQHPSWAPLGETAICVLTEALQHPEVRAFFSEKPERIIYTEWEVLDAQGRVRRIDRLVVDPTQVTVLDFKTGSHDPAHVEQVRAYMAHVQAIWPDRPVQAAVVYLQPVQVQWLL</sequence>
<dbReference type="GO" id="GO:0000725">
    <property type="term" value="P:recombinational repair"/>
    <property type="evidence" value="ECO:0007669"/>
    <property type="project" value="TreeGrafter"/>
</dbReference>
<dbReference type="GO" id="GO:0043138">
    <property type="term" value="F:3'-5' DNA helicase activity"/>
    <property type="evidence" value="ECO:0007669"/>
    <property type="project" value="UniProtKB-EC"/>
</dbReference>
<evidence type="ECO:0000256" key="7">
    <source>
        <dbReference type="ARBA" id="ARBA00034808"/>
    </source>
</evidence>
<evidence type="ECO:0000313" key="13">
    <source>
        <dbReference type="EMBL" id="SHK50442.1"/>
    </source>
</evidence>
<organism evidence="13 14">
    <name type="scientific">Rhodothermus profundi</name>
    <dbReference type="NCBI Taxonomy" id="633813"/>
    <lineage>
        <taxon>Bacteria</taxon>
        <taxon>Pseudomonadati</taxon>
        <taxon>Rhodothermota</taxon>
        <taxon>Rhodothermia</taxon>
        <taxon>Rhodothermales</taxon>
        <taxon>Rhodothermaceae</taxon>
        <taxon>Rhodothermus</taxon>
    </lineage>
</organism>
<keyword evidence="4 10" id="KW-0067">ATP-binding</keyword>
<evidence type="ECO:0000259" key="11">
    <source>
        <dbReference type="PROSITE" id="PS51198"/>
    </source>
</evidence>
<evidence type="ECO:0000256" key="4">
    <source>
        <dbReference type="ARBA" id="ARBA00022840"/>
    </source>
</evidence>
<dbReference type="Pfam" id="PF13361">
    <property type="entry name" value="UvrD_C"/>
    <property type="match status" value="2"/>
</dbReference>
<feature type="binding site" evidence="10">
    <location>
        <begin position="12"/>
        <end position="19"/>
    </location>
    <ligand>
        <name>ATP</name>
        <dbReference type="ChEBI" id="CHEBI:30616"/>
    </ligand>
</feature>
<evidence type="ECO:0000256" key="3">
    <source>
        <dbReference type="ARBA" id="ARBA00022806"/>
    </source>
</evidence>
<evidence type="ECO:0000313" key="14">
    <source>
        <dbReference type="Proteomes" id="UP000185812"/>
    </source>
</evidence>
<proteinExistence type="predicted"/>
<dbReference type="Proteomes" id="UP000185812">
    <property type="component" value="Unassembled WGS sequence"/>
</dbReference>
<keyword evidence="14" id="KW-1185">Reference proteome</keyword>
<keyword evidence="3 10" id="KW-0347">Helicase</keyword>
<dbReference type="EMBL" id="FRAU01000003">
    <property type="protein sequence ID" value="SHK50442.1"/>
    <property type="molecule type" value="Genomic_DNA"/>
</dbReference>
<dbReference type="InterPro" id="IPR027417">
    <property type="entry name" value="P-loop_NTPase"/>
</dbReference>
<evidence type="ECO:0000256" key="6">
    <source>
        <dbReference type="ARBA" id="ARBA00034617"/>
    </source>
</evidence>
<gene>
    <name evidence="13" type="ORF">SAMN04488087_1307</name>
</gene>
<evidence type="ECO:0000256" key="2">
    <source>
        <dbReference type="ARBA" id="ARBA00022801"/>
    </source>
</evidence>
<protein>
    <recommendedName>
        <fullName evidence="7">DNA 3'-5' helicase</fullName>
        <ecNumber evidence="7">5.6.2.4</ecNumber>
    </recommendedName>
    <alternativeName>
        <fullName evidence="8">DNA 3'-5' helicase II</fullName>
    </alternativeName>
</protein>
<dbReference type="PANTHER" id="PTHR11070">
    <property type="entry name" value="UVRD / RECB / PCRA DNA HELICASE FAMILY MEMBER"/>
    <property type="match status" value="1"/>
</dbReference>
<evidence type="ECO:0000256" key="9">
    <source>
        <dbReference type="ARBA" id="ARBA00048988"/>
    </source>
</evidence>
<dbReference type="GO" id="GO:0004527">
    <property type="term" value="F:exonuclease activity"/>
    <property type="evidence" value="ECO:0007669"/>
    <property type="project" value="UniProtKB-KW"/>
</dbReference>
<dbReference type="SUPFAM" id="SSF52540">
    <property type="entry name" value="P-loop containing nucleoside triphosphate hydrolases"/>
    <property type="match status" value="1"/>
</dbReference>
<dbReference type="GO" id="GO:0033202">
    <property type="term" value="C:DNA helicase complex"/>
    <property type="evidence" value="ECO:0007669"/>
    <property type="project" value="TreeGrafter"/>
</dbReference>
<dbReference type="Pfam" id="PF12705">
    <property type="entry name" value="PDDEXK_1"/>
    <property type="match status" value="1"/>
</dbReference>
<dbReference type="Gene3D" id="1.10.3170.10">
    <property type="entry name" value="Recbcd, chain B, domain 2"/>
    <property type="match status" value="1"/>
</dbReference>
<evidence type="ECO:0000256" key="5">
    <source>
        <dbReference type="ARBA" id="ARBA00023235"/>
    </source>
</evidence>
<comment type="catalytic activity">
    <reaction evidence="6">
        <text>Couples ATP hydrolysis with the unwinding of duplex DNA by translocating in the 3'-5' direction.</text>
        <dbReference type="EC" id="5.6.2.4"/>
    </reaction>
</comment>
<dbReference type="GO" id="GO:0005524">
    <property type="term" value="F:ATP binding"/>
    <property type="evidence" value="ECO:0007669"/>
    <property type="project" value="UniProtKB-UniRule"/>
</dbReference>
<dbReference type="PROSITE" id="PS51217">
    <property type="entry name" value="UVRD_HELICASE_CTER"/>
    <property type="match status" value="1"/>
</dbReference>
<dbReference type="InterPro" id="IPR038726">
    <property type="entry name" value="PDDEXK_AddAB-type"/>
</dbReference>
<keyword evidence="1 10" id="KW-0547">Nucleotide-binding</keyword>
<evidence type="ECO:0000256" key="10">
    <source>
        <dbReference type="PROSITE-ProRule" id="PRU00560"/>
    </source>
</evidence>
<evidence type="ECO:0000256" key="8">
    <source>
        <dbReference type="ARBA" id="ARBA00034923"/>
    </source>
</evidence>
<dbReference type="STRING" id="633813.SAMN04488087_1307"/>
<dbReference type="GO" id="GO:0003677">
    <property type="term" value="F:DNA binding"/>
    <property type="evidence" value="ECO:0007669"/>
    <property type="project" value="InterPro"/>
</dbReference>
<dbReference type="AlphaFoldDB" id="A0A1M6T0C7"/>
<dbReference type="Gene3D" id="3.40.50.300">
    <property type="entry name" value="P-loop containing nucleotide triphosphate hydrolases"/>
    <property type="match status" value="3"/>
</dbReference>
<dbReference type="PANTHER" id="PTHR11070:SF2">
    <property type="entry name" value="ATP-DEPENDENT DNA HELICASE SRS2"/>
    <property type="match status" value="1"/>
</dbReference>
<dbReference type="InterPro" id="IPR014016">
    <property type="entry name" value="UvrD-like_ATP-bd"/>
</dbReference>
<comment type="catalytic activity">
    <reaction evidence="9">
        <text>ATP + H2O = ADP + phosphate + H(+)</text>
        <dbReference type="Rhea" id="RHEA:13065"/>
        <dbReference type="ChEBI" id="CHEBI:15377"/>
        <dbReference type="ChEBI" id="CHEBI:15378"/>
        <dbReference type="ChEBI" id="CHEBI:30616"/>
        <dbReference type="ChEBI" id="CHEBI:43474"/>
        <dbReference type="ChEBI" id="CHEBI:456216"/>
        <dbReference type="EC" id="5.6.2.4"/>
    </reaction>
</comment>